<dbReference type="EMBL" id="CP011509">
    <property type="protein sequence ID" value="AKI99325.1"/>
    <property type="molecule type" value="Genomic_DNA"/>
</dbReference>
<dbReference type="KEGG" id="age:AA314_00952"/>
<dbReference type="Proteomes" id="UP000035579">
    <property type="component" value="Chromosome"/>
</dbReference>
<evidence type="ECO:0000256" key="8">
    <source>
        <dbReference type="ARBA" id="ARBA00030473"/>
    </source>
</evidence>
<dbReference type="InterPro" id="IPR045582">
    <property type="entry name" value="Trehalase-like_N"/>
</dbReference>
<evidence type="ECO:0000256" key="5">
    <source>
        <dbReference type="ARBA" id="ARBA00022801"/>
    </source>
</evidence>
<dbReference type="PANTHER" id="PTHR31616:SF0">
    <property type="entry name" value="GLUCAN 1,4-ALPHA-GLUCOSIDASE"/>
    <property type="match status" value="1"/>
</dbReference>
<name>A0AAC8TCE7_9BACT</name>
<dbReference type="EC" id="3.2.1.28" evidence="3"/>
<evidence type="ECO:0000256" key="3">
    <source>
        <dbReference type="ARBA" id="ARBA00012757"/>
    </source>
</evidence>
<comment type="similarity">
    <text evidence="2">Belongs to the glycosyl hydrolase 15 family.</text>
</comment>
<evidence type="ECO:0000256" key="10">
    <source>
        <dbReference type="ARBA" id="ARBA00053030"/>
    </source>
</evidence>
<dbReference type="AlphaFoldDB" id="A0AAC8TCE7"/>
<evidence type="ECO:0000259" key="12">
    <source>
        <dbReference type="Pfam" id="PF00723"/>
    </source>
</evidence>
<feature type="domain" description="Trehalase-like N-terminal" evidence="13">
    <location>
        <begin position="41"/>
        <end position="222"/>
    </location>
</feature>
<dbReference type="GO" id="GO:0004555">
    <property type="term" value="F:alpha,alpha-trehalase activity"/>
    <property type="evidence" value="ECO:0007669"/>
    <property type="project" value="UniProtKB-EC"/>
</dbReference>
<evidence type="ECO:0000313" key="15">
    <source>
        <dbReference type="Proteomes" id="UP000035579"/>
    </source>
</evidence>
<protein>
    <recommendedName>
        <fullName evidence="4">Trehalase</fullName>
        <ecNumber evidence="3">3.2.1.28</ecNumber>
    </recommendedName>
    <alternativeName>
        <fullName evidence="8">Alpha,alpha-trehalase</fullName>
    </alternativeName>
    <alternativeName>
        <fullName evidence="9">Alpha,alpha-trehalose glucohydrolase</fullName>
    </alternativeName>
</protein>
<evidence type="ECO:0000256" key="7">
    <source>
        <dbReference type="ARBA" id="ARBA00023295"/>
    </source>
</evidence>
<comment type="pathway">
    <text evidence="11">Glycan degradation; trehalose degradation; D-glucose from alpha,alpha-trehalose: step 1/1.</text>
</comment>
<dbReference type="Pfam" id="PF19291">
    <property type="entry name" value="TREH_N"/>
    <property type="match status" value="1"/>
</dbReference>
<comment type="catalytic activity">
    <reaction evidence="1">
        <text>alpha,alpha-trehalose + H2O = alpha-D-glucose + beta-D-glucose</text>
        <dbReference type="Rhea" id="RHEA:32675"/>
        <dbReference type="ChEBI" id="CHEBI:15377"/>
        <dbReference type="ChEBI" id="CHEBI:15903"/>
        <dbReference type="ChEBI" id="CHEBI:16551"/>
        <dbReference type="ChEBI" id="CHEBI:17925"/>
        <dbReference type="EC" id="3.2.1.28"/>
    </reaction>
</comment>
<proteinExistence type="inferred from homology"/>
<accession>A0AAC8TCE7</accession>
<evidence type="ECO:0000256" key="1">
    <source>
        <dbReference type="ARBA" id="ARBA00001576"/>
    </source>
</evidence>
<evidence type="ECO:0000256" key="2">
    <source>
        <dbReference type="ARBA" id="ARBA00006188"/>
    </source>
</evidence>
<evidence type="ECO:0000313" key="14">
    <source>
        <dbReference type="EMBL" id="AKI99325.1"/>
    </source>
</evidence>
<keyword evidence="7" id="KW-0326">Glycosidase</keyword>
<keyword evidence="5" id="KW-0378">Hydrolase</keyword>
<reference evidence="14 15" key="1">
    <citation type="submission" date="2015-05" db="EMBL/GenBank/DDBJ databases">
        <title>Genome assembly of Archangium gephyra DSM 2261.</title>
        <authorList>
            <person name="Sharma G."/>
            <person name="Subramanian S."/>
        </authorList>
    </citation>
    <scope>NUCLEOTIDE SEQUENCE [LARGE SCALE GENOMIC DNA]</scope>
    <source>
        <strain evidence="14 15">DSM 2261</strain>
    </source>
</reference>
<dbReference type="Pfam" id="PF00723">
    <property type="entry name" value="Glyco_hydro_15"/>
    <property type="match status" value="1"/>
</dbReference>
<dbReference type="SUPFAM" id="SSF48208">
    <property type="entry name" value="Six-hairpin glycosidases"/>
    <property type="match status" value="1"/>
</dbReference>
<evidence type="ECO:0000256" key="9">
    <source>
        <dbReference type="ARBA" id="ARBA00031637"/>
    </source>
</evidence>
<dbReference type="FunFam" id="1.50.10.10:FF:000005">
    <property type="entry name" value="Glycosyl hydrolase, glucoamylase"/>
    <property type="match status" value="1"/>
</dbReference>
<dbReference type="InterPro" id="IPR011613">
    <property type="entry name" value="GH15-like"/>
</dbReference>
<evidence type="ECO:0000256" key="6">
    <source>
        <dbReference type="ARBA" id="ARBA00023277"/>
    </source>
</evidence>
<feature type="domain" description="GH15-like" evidence="12">
    <location>
        <begin position="263"/>
        <end position="626"/>
    </location>
</feature>
<dbReference type="InterPro" id="IPR008928">
    <property type="entry name" value="6-hairpin_glycosidase_sf"/>
</dbReference>
<evidence type="ECO:0000256" key="11">
    <source>
        <dbReference type="ARBA" id="ARBA00060615"/>
    </source>
</evidence>
<keyword evidence="6" id="KW-0119">Carbohydrate metabolism</keyword>
<evidence type="ECO:0000256" key="4">
    <source>
        <dbReference type="ARBA" id="ARBA00019905"/>
    </source>
</evidence>
<dbReference type="GO" id="GO:0005993">
    <property type="term" value="P:trehalose catabolic process"/>
    <property type="evidence" value="ECO:0007669"/>
    <property type="project" value="UniProtKB-ARBA"/>
</dbReference>
<dbReference type="Gene3D" id="1.50.10.10">
    <property type="match status" value="1"/>
</dbReference>
<organism evidence="14 15">
    <name type="scientific">Archangium gephyra</name>
    <dbReference type="NCBI Taxonomy" id="48"/>
    <lineage>
        <taxon>Bacteria</taxon>
        <taxon>Pseudomonadati</taxon>
        <taxon>Myxococcota</taxon>
        <taxon>Myxococcia</taxon>
        <taxon>Myxococcales</taxon>
        <taxon>Cystobacterineae</taxon>
        <taxon>Archangiaceae</taxon>
        <taxon>Archangium</taxon>
    </lineage>
</organism>
<comment type="cofactor">
    <cofactor evidence="10">
        <name>phosphate</name>
        <dbReference type="ChEBI" id="CHEBI:43474"/>
    </cofactor>
</comment>
<evidence type="ECO:0000259" key="13">
    <source>
        <dbReference type="Pfam" id="PF19291"/>
    </source>
</evidence>
<dbReference type="InterPro" id="IPR012341">
    <property type="entry name" value="6hp_glycosidase-like_sf"/>
</dbReference>
<gene>
    <name evidence="14" type="ORF">AA314_00952</name>
</gene>
<sequence>MTSLPLVQERAARVRRVPDERRDGRAALARPLVPRRPGPHLPGAMSRPIEDYALIGDTHTAALVGRDGSIDWLCLPRFDSGACFSALLGEPEHGRWLLTPARDTPLRVRRRYRPETLVLETELSTDEGVVRLVDCMPPRDRVPDVLRVVEGVKGQVHMRMELIIRFDYGAVVPWVMKEDGALHAVAGPDALILHTPVALHGKGLTTVAEFTVSEGQRIPFVLRWHPSNEPPPPALEVETAVADTETWWREWSSRCTYGQGPWREAVHTSLMVLKALTYAPTGGIVAAATTSLPERLGGVRNWDYRFCWLRDATFTLYALMLGGFRDEAVAWRDWLLRSVAGDPAKLQIMYGVAGERRLTESSLEWLPGYEHSLPVRTGNAAVHQFQLDVFGELMDALHQARRVGIPTDRRDWKLTQVLMDWLESGWKRPDEGIWEVRGPKQHFTHSKVMAWVAFDRAVRAVEGFGLEGPVERWRRIRDTIHAEVRERAWDSRLGAFTQAYGSGSLDASLLLMPLVGFLPPGDPRMVGTVSAIERELMHGGLVRRYHSGTTGDGLPAGEGVFLACSFWLADNYVLQGRLDEARTLFHRLLDLRNDVGLLSEEYDPEEKRLLGNFPQAFSHVGIVNTAFNLTEHRTSPAEHRQSFNGEK</sequence>
<dbReference type="PANTHER" id="PTHR31616">
    <property type="entry name" value="TREHALASE"/>
    <property type="match status" value="1"/>
</dbReference>